<dbReference type="AlphaFoldDB" id="A0A1Q9LHA9"/>
<feature type="compositionally biased region" description="Pro residues" evidence="4">
    <location>
        <begin position="468"/>
        <end position="483"/>
    </location>
</feature>
<dbReference type="Gene3D" id="3.90.640.10">
    <property type="entry name" value="Actin, Chain A, domain 4"/>
    <property type="match status" value="1"/>
</dbReference>
<dbReference type="SUPFAM" id="SSF53067">
    <property type="entry name" value="Actin-like ATPase domain"/>
    <property type="match status" value="2"/>
</dbReference>
<dbReference type="Pfam" id="PF00012">
    <property type="entry name" value="HSP70"/>
    <property type="match status" value="1"/>
</dbReference>
<dbReference type="InterPro" id="IPR043129">
    <property type="entry name" value="ATPase_NBD"/>
</dbReference>
<keyword evidence="3" id="KW-0143">Chaperone</keyword>
<dbReference type="STRING" id="1193682.BJP25_27065"/>
<dbReference type="GO" id="GO:0005524">
    <property type="term" value="F:ATP binding"/>
    <property type="evidence" value="ECO:0007669"/>
    <property type="project" value="UniProtKB-KW"/>
</dbReference>
<protein>
    <recommendedName>
        <fullName evidence="7">Hsp70 protein</fullName>
    </recommendedName>
</protein>
<keyword evidence="1" id="KW-0547">Nucleotide-binding</keyword>
<dbReference type="Gene3D" id="3.30.420.40">
    <property type="match status" value="2"/>
</dbReference>
<comment type="caution">
    <text evidence="5">The sequence shown here is derived from an EMBL/GenBank/DDBJ whole genome shotgun (WGS) entry which is preliminary data.</text>
</comment>
<feature type="compositionally biased region" description="Pro residues" evidence="4">
    <location>
        <begin position="447"/>
        <end position="457"/>
    </location>
</feature>
<reference evidence="5 6" key="1">
    <citation type="submission" date="2016-10" db="EMBL/GenBank/DDBJ databases">
        <title>The Draft Genome Sequence of Actinokineospora bangkokensis 44EHWT reveals the biosynthetic pathway of antifungal compounds Thailandins with unusual extender unit butylmalonyl-CoA.</title>
        <authorList>
            <person name="Greule A."/>
            <person name="Intra B."/>
            <person name="Flemming S."/>
            <person name="Rommel M.G."/>
            <person name="Panbangred W."/>
            <person name="Bechthold A."/>
        </authorList>
    </citation>
    <scope>NUCLEOTIDE SEQUENCE [LARGE SCALE GENOMIC DNA]</scope>
    <source>
        <strain evidence="5 6">44EHW</strain>
    </source>
</reference>
<dbReference type="Proteomes" id="UP000186040">
    <property type="component" value="Unassembled WGS sequence"/>
</dbReference>
<sequence length="502" mass="51404">MSGRSYVLGIDLGRSRGAAAVCRRGGPAEVVAVDGARWFPPALYVGADGGVVLGRAALRLGAAEPDRLARHALDRVGDDTAVVLGGELYPAETLVAALVAWVADEVAAAEGAEAERIAVTHPAGWGPHRKRLLHEALHQSGLPGVVLLPDLVAAAETRHDRDPVPPGSALLVALVGATTSEQAVLTRTGTAFELTAHTPHPGSPAGDDLDDLLAEHAMTATPSPDETIPDLRATPVDPATLPLAAVAAFRDACTAAKERLSSAAQVRVPLPGGGQVVVTRAQFHTLAHPVLAAVADQVKALLATVPPEQLAGAVLAGGTAAVPLLADLAGCPAEDDPATSPARGAALAVRPRHARADSHPRLNPAASHPRLHPAASSPGFAPTRPATPSNPGFAPVDPLSQPRMSPVAPPPRTDGLVLPARSVAAHLAADPLLAPRPVSVPRAAARPPLPPPPPSTPDPVIDSTLDSDPPPPRPPVELTPLVPPARRFALPRSRSKAEDDDR</sequence>
<dbReference type="GO" id="GO:0140662">
    <property type="term" value="F:ATP-dependent protein folding chaperone"/>
    <property type="evidence" value="ECO:0007669"/>
    <property type="project" value="InterPro"/>
</dbReference>
<dbReference type="OrthoDB" id="9766019at2"/>
<evidence type="ECO:0000256" key="2">
    <source>
        <dbReference type="ARBA" id="ARBA00022840"/>
    </source>
</evidence>
<dbReference type="RefSeq" id="WP_075976986.1">
    <property type="nucleotide sequence ID" value="NZ_MKQR01000025.1"/>
</dbReference>
<feature type="region of interest" description="Disordered" evidence="4">
    <location>
        <begin position="334"/>
        <end position="415"/>
    </location>
</feature>
<evidence type="ECO:0000256" key="1">
    <source>
        <dbReference type="ARBA" id="ARBA00022741"/>
    </source>
</evidence>
<name>A0A1Q9LHA9_9PSEU</name>
<evidence type="ECO:0000256" key="4">
    <source>
        <dbReference type="SAM" id="MobiDB-lite"/>
    </source>
</evidence>
<evidence type="ECO:0000313" key="6">
    <source>
        <dbReference type="Proteomes" id="UP000186040"/>
    </source>
</evidence>
<dbReference type="EMBL" id="MKQR01000025">
    <property type="protein sequence ID" value="OLR91329.1"/>
    <property type="molecule type" value="Genomic_DNA"/>
</dbReference>
<dbReference type="InterPro" id="IPR013126">
    <property type="entry name" value="Hsp_70_fam"/>
</dbReference>
<organism evidence="5 6">
    <name type="scientific">Actinokineospora bangkokensis</name>
    <dbReference type="NCBI Taxonomy" id="1193682"/>
    <lineage>
        <taxon>Bacteria</taxon>
        <taxon>Bacillati</taxon>
        <taxon>Actinomycetota</taxon>
        <taxon>Actinomycetes</taxon>
        <taxon>Pseudonocardiales</taxon>
        <taxon>Pseudonocardiaceae</taxon>
        <taxon>Actinokineospora</taxon>
    </lineage>
</organism>
<evidence type="ECO:0008006" key="7">
    <source>
        <dbReference type="Google" id="ProtNLM"/>
    </source>
</evidence>
<feature type="compositionally biased region" description="Low complexity" evidence="4">
    <location>
        <begin position="436"/>
        <end position="446"/>
    </location>
</feature>
<keyword evidence="2" id="KW-0067">ATP-binding</keyword>
<accession>A0A1Q9LHA9</accession>
<evidence type="ECO:0000256" key="3">
    <source>
        <dbReference type="ARBA" id="ARBA00023186"/>
    </source>
</evidence>
<proteinExistence type="predicted"/>
<keyword evidence="6" id="KW-1185">Reference proteome</keyword>
<evidence type="ECO:0000313" key="5">
    <source>
        <dbReference type="EMBL" id="OLR91329.1"/>
    </source>
</evidence>
<gene>
    <name evidence="5" type="ORF">BJP25_27065</name>
</gene>
<feature type="region of interest" description="Disordered" evidence="4">
    <location>
        <begin position="436"/>
        <end position="502"/>
    </location>
</feature>